<feature type="region of interest" description="Disordered" evidence="1">
    <location>
        <begin position="490"/>
        <end position="516"/>
    </location>
</feature>
<sequence>MTTAAATRRSSRLSGASASSNDDSAAMNLPATSSAAKAPRPTRRSTAAASARSSGASSGASSAVIPAVASRTTKRPAAAGTGRQHRFSDVFGELGDDTRMHEDTSLGGIVATESASRKAKGKAKTDPAGAEELLLAEEPPTKSKAASRKNGAASASQPTARPARAPRKTLGEEAEGEFIFQRDVGPQRKAASTQASNGAHAAAAAAMPPPAMGAPAARKRRAASPSSGKQPSSSSSSSSRAGSSRSVVGRTTYEPLPDEAAGETPIIRRNQAFRAGLEVHPGSGGSGTSGGRRSGGSGRRSSLGLKGEKRRSSLRDPAVAAYPHDDVPDHELFRHCPPDTTPQIRMRHLMGWSLKRSLGAALGELGASKTTAPSAATKGKRKKADAALPALTEAEKRELSQHREGILRVLEQLLSDLHCGAFGINWIGENDPAPGGPALQPHPRNASNIEAKSRLASTVQNMSSERKQWEKEQWQIEAYEADTAELERQLAATSDDEKDLASVDDLPEVEWDEDEDLSDFGRQQLHDARRAIAALDGLLSGNPVGPPDATAKPPASKGKARARSSKAAADAKEAAAAAALTAAEDTQGSEQDSRWKDVEFNVDLLRARSHQFAQLQLLASRYVRTVSAQNAQALRDRTSASSSYANAAAGTKRSGSMSRGASAEADSDEASAGGGAGRLDRLLGGIRESRSDIGSGAEPAPAVKRQRTSSKDGSQEPPSTDRFEPDESDAMDLLRALAKS</sequence>
<dbReference type="GO" id="GO:0051301">
    <property type="term" value="P:cell division"/>
    <property type="evidence" value="ECO:0007669"/>
    <property type="project" value="InterPro"/>
</dbReference>
<dbReference type="PANTHER" id="PTHR14778">
    <property type="entry name" value="KINETOCHORE-ASSOCIATED PROTEIN DSN1 HOMOLOG"/>
    <property type="match status" value="1"/>
</dbReference>
<dbReference type="GeneID" id="19318911"/>
<dbReference type="EMBL" id="KE361638">
    <property type="protein sequence ID" value="EPQ27673.1"/>
    <property type="molecule type" value="Genomic_DNA"/>
</dbReference>
<dbReference type="GO" id="GO:0000444">
    <property type="term" value="C:MIS12/MIND type complex"/>
    <property type="evidence" value="ECO:0007669"/>
    <property type="project" value="InterPro"/>
</dbReference>
<gene>
    <name evidence="2" type="ORF">PFL1_04811</name>
</gene>
<evidence type="ECO:0008006" key="4">
    <source>
        <dbReference type="Google" id="ProtNLM"/>
    </source>
</evidence>
<feature type="compositionally biased region" description="Low complexity" evidence="1">
    <location>
        <begin position="127"/>
        <end position="138"/>
    </location>
</feature>
<dbReference type="eggNOG" id="ENOG502RM64">
    <property type="taxonomic scope" value="Eukaryota"/>
</dbReference>
<dbReference type="PANTHER" id="PTHR14778:SF2">
    <property type="entry name" value="KINETOCHORE-ASSOCIATED PROTEIN DSN1 HOMOLOG"/>
    <property type="match status" value="1"/>
</dbReference>
<dbReference type="AlphaFoldDB" id="A0A061H4W4"/>
<evidence type="ECO:0000256" key="1">
    <source>
        <dbReference type="SAM" id="MobiDB-lite"/>
    </source>
</evidence>
<proteinExistence type="predicted"/>
<evidence type="ECO:0000313" key="2">
    <source>
        <dbReference type="EMBL" id="EPQ27673.1"/>
    </source>
</evidence>
<feature type="region of interest" description="Disordered" evidence="1">
    <location>
        <begin position="539"/>
        <end position="570"/>
    </location>
</feature>
<feature type="compositionally biased region" description="Gly residues" evidence="1">
    <location>
        <begin position="282"/>
        <end position="298"/>
    </location>
</feature>
<accession>A0A061H4W4</accession>
<dbReference type="InterPro" id="IPR013218">
    <property type="entry name" value="Dsn1/Mis13"/>
</dbReference>
<feature type="compositionally biased region" description="Low complexity" evidence="1">
    <location>
        <begin position="639"/>
        <end position="649"/>
    </location>
</feature>
<evidence type="ECO:0000313" key="3">
    <source>
        <dbReference type="Proteomes" id="UP000053664"/>
    </source>
</evidence>
<organism evidence="2 3">
    <name type="scientific">Pseudozyma flocculosa PF-1</name>
    <dbReference type="NCBI Taxonomy" id="1277687"/>
    <lineage>
        <taxon>Eukaryota</taxon>
        <taxon>Fungi</taxon>
        <taxon>Dikarya</taxon>
        <taxon>Basidiomycota</taxon>
        <taxon>Ustilaginomycotina</taxon>
        <taxon>Ustilaginomycetes</taxon>
        <taxon>Ustilaginales</taxon>
        <taxon>Ustilaginaceae</taxon>
        <taxon>Pseudozyma</taxon>
    </lineage>
</organism>
<dbReference type="GO" id="GO:0007059">
    <property type="term" value="P:chromosome segregation"/>
    <property type="evidence" value="ECO:0007669"/>
    <property type="project" value="InterPro"/>
</dbReference>
<dbReference type="OrthoDB" id="3364649at2759"/>
<dbReference type="Proteomes" id="UP000053664">
    <property type="component" value="Unassembled WGS sequence"/>
</dbReference>
<feature type="compositionally biased region" description="Basic and acidic residues" evidence="1">
    <location>
        <begin position="709"/>
        <end position="725"/>
    </location>
</feature>
<dbReference type="HOGENOM" id="CLU_014187_0_0_1"/>
<reference evidence="2 3" key="1">
    <citation type="journal article" date="2013" name="Plant Cell">
        <title>The transition from a phytopathogenic smut ancestor to an anamorphic biocontrol agent deciphered by comparative whole-genome analysis.</title>
        <authorList>
            <person name="Lefebvre F."/>
            <person name="Joly D.L."/>
            <person name="Labbe C."/>
            <person name="Teichmann B."/>
            <person name="Linning R."/>
            <person name="Belzile F."/>
            <person name="Bakkeren G."/>
            <person name="Belanger R.R."/>
        </authorList>
    </citation>
    <scope>NUCLEOTIDE SEQUENCE [LARGE SCALE GENOMIC DNA]</scope>
    <source>
        <strain evidence="2 3">PF-1</strain>
    </source>
</reference>
<name>A0A061H4W4_9BASI</name>
<feature type="compositionally biased region" description="Acidic residues" evidence="1">
    <location>
        <begin position="505"/>
        <end position="516"/>
    </location>
</feature>
<dbReference type="Pfam" id="PF08202">
    <property type="entry name" value="MIS13"/>
    <property type="match status" value="1"/>
</dbReference>
<feature type="compositionally biased region" description="Low complexity" evidence="1">
    <location>
        <begin position="223"/>
        <end position="246"/>
    </location>
</feature>
<protein>
    <recommendedName>
        <fullName evidence="4">Kinetochore protein mis13</fullName>
    </recommendedName>
</protein>
<feature type="region of interest" description="Disordered" evidence="1">
    <location>
        <begin position="1"/>
        <end position="325"/>
    </location>
</feature>
<feature type="region of interest" description="Disordered" evidence="1">
    <location>
        <begin position="632"/>
        <end position="731"/>
    </location>
</feature>
<dbReference type="KEGG" id="pfp:PFL1_04811"/>
<feature type="compositionally biased region" description="Low complexity" evidence="1">
    <location>
        <begin position="33"/>
        <end position="71"/>
    </location>
</feature>
<dbReference type="RefSeq" id="XP_007880530.1">
    <property type="nucleotide sequence ID" value="XM_007882339.1"/>
</dbReference>
<feature type="compositionally biased region" description="Low complexity" evidence="1">
    <location>
        <begin position="190"/>
        <end position="206"/>
    </location>
</feature>
<feature type="compositionally biased region" description="Low complexity" evidence="1">
    <location>
        <begin position="1"/>
        <end position="26"/>
    </location>
</feature>